<dbReference type="Proteomes" id="UP000321393">
    <property type="component" value="Unassembled WGS sequence"/>
</dbReference>
<dbReference type="OrthoDB" id="786614at2759"/>
<evidence type="ECO:0000313" key="2">
    <source>
        <dbReference type="Proteomes" id="UP000321393"/>
    </source>
</evidence>
<gene>
    <name evidence="1" type="ORF">E6C27_scaffold50G00450</name>
</gene>
<evidence type="ECO:0000313" key="1">
    <source>
        <dbReference type="EMBL" id="KAA0067523.1"/>
    </source>
</evidence>
<sequence length="247" mass="27982">MELLLSDPEKKISKEHLKALRAIVFEGLTNPTDVKVWLNMLEKCFMVMDFLEERKVKLMTFLLQKQTEKDSPRRAYLRQGQRTLIQSARSVTVSQAGQESTASISKRPPCRTVNQLRATVAGGEGSSGLKQKGVVGRPLSGVVKLSFKTSTSPTFKSSRDSTNGDSLFLHLDRGTERKTGEFQALSSFKIIPFVVLVNASPFSELKVHYKKSELYRSKNRRREMVHPKMIFLPRPKQGINSVELLRR</sequence>
<protein>
    <submittedName>
        <fullName evidence="1">Uncharacterized protein</fullName>
    </submittedName>
</protein>
<accession>A0A5A7VHG0</accession>
<dbReference type="AlphaFoldDB" id="A0A5A7VHG0"/>
<proteinExistence type="predicted"/>
<comment type="caution">
    <text evidence="1">The sequence shown here is derived from an EMBL/GenBank/DDBJ whole genome shotgun (WGS) entry which is preliminary data.</text>
</comment>
<name>A0A5A7VHG0_CUCMM</name>
<dbReference type="EMBL" id="SSTE01000540">
    <property type="protein sequence ID" value="KAA0067523.1"/>
    <property type="molecule type" value="Genomic_DNA"/>
</dbReference>
<organism evidence="1 2">
    <name type="scientific">Cucumis melo var. makuwa</name>
    <name type="common">Oriental melon</name>
    <dbReference type="NCBI Taxonomy" id="1194695"/>
    <lineage>
        <taxon>Eukaryota</taxon>
        <taxon>Viridiplantae</taxon>
        <taxon>Streptophyta</taxon>
        <taxon>Embryophyta</taxon>
        <taxon>Tracheophyta</taxon>
        <taxon>Spermatophyta</taxon>
        <taxon>Magnoliopsida</taxon>
        <taxon>eudicotyledons</taxon>
        <taxon>Gunneridae</taxon>
        <taxon>Pentapetalae</taxon>
        <taxon>rosids</taxon>
        <taxon>fabids</taxon>
        <taxon>Cucurbitales</taxon>
        <taxon>Cucurbitaceae</taxon>
        <taxon>Benincaseae</taxon>
        <taxon>Cucumis</taxon>
    </lineage>
</organism>
<reference evidence="1 2" key="1">
    <citation type="submission" date="2019-08" db="EMBL/GenBank/DDBJ databases">
        <title>Draft genome sequences of two oriental melons (Cucumis melo L. var makuwa).</title>
        <authorList>
            <person name="Kwon S.-Y."/>
        </authorList>
    </citation>
    <scope>NUCLEOTIDE SEQUENCE [LARGE SCALE GENOMIC DNA]</scope>
    <source>
        <strain evidence="2">cv. SW 3</strain>
        <tissue evidence="1">Leaf</tissue>
    </source>
</reference>